<gene>
    <name evidence="2" type="ORF">CesoFtcFv8_021501</name>
</gene>
<protein>
    <submittedName>
        <fullName evidence="2">Uncharacterized protein</fullName>
    </submittedName>
</protein>
<feature type="region of interest" description="Disordered" evidence="1">
    <location>
        <begin position="1"/>
        <end position="56"/>
    </location>
</feature>
<dbReference type="EMBL" id="JAULUE010002062">
    <property type="protein sequence ID" value="KAK5882970.1"/>
    <property type="molecule type" value="Genomic_DNA"/>
</dbReference>
<evidence type="ECO:0000256" key="1">
    <source>
        <dbReference type="SAM" id="MobiDB-lite"/>
    </source>
</evidence>
<evidence type="ECO:0000313" key="3">
    <source>
        <dbReference type="Proteomes" id="UP001335648"/>
    </source>
</evidence>
<feature type="compositionally biased region" description="Polar residues" evidence="1">
    <location>
        <begin position="1"/>
        <end position="12"/>
    </location>
</feature>
<organism evidence="2 3">
    <name type="scientific">Champsocephalus esox</name>
    <name type="common">pike icefish</name>
    <dbReference type="NCBI Taxonomy" id="159716"/>
    <lineage>
        <taxon>Eukaryota</taxon>
        <taxon>Metazoa</taxon>
        <taxon>Chordata</taxon>
        <taxon>Craniata</taxon>
        <taxon>Vertebrata</taxon>
        <taxon>Euteleostomi</taxon>
        <taxon>Actinopterygii</taxon>
        <taxon>Neopterygii</taxon>
        <taxon>Teleostei</taxon>
        <taxon>Neoteleostei</taxon>
        <taxon>Acanthomorphata</taxon>
        <taxon>Eupercaria</taxon>
        <taxon>Perciformes</taxon>
        <taxon>Notothenioidei</taxon>
        <taxon>Channichthyidae</taxon>
        <taxon>Champsocephalus</taxon>
    </lineage>
</organism>
<accession>A0AAN8BDJ1</accession>
<evidence type="ECO:0000313" key="2">
    <source>
        <dbReference type="EMBL" id="KAK5882970.1"/>
    </source>
</evidence>
<keyword evidence="3" id="KW-1185">Reference proteome</keyword>
<feature type="compositionally biased region" description="Polar residues" evidence="1">
    <location>
        <begin position="21"/>
        <end position="31"/>
    </location>
</feature>
<reference evidence="2 3" key="1">
    <citation type="journal article" date="2023" name="Mol. Biol. Evol.">
        <title>Genomics of Secondarily Temperate Adaptation in the Only Non-Antarctic Icefish.</title>
        <authorList>
            <person name="Rivera-Colon A.G."/>
            <person name="Rayamajhi N."/>
            <person name="Minhas B.F."/>
            <person name="Madrigal G."/>
            <person name="Bilyk K.T."/>
            <person name="Yoon V."/>
            <person name="Hune M."/>
            <person name="Gregory S."/>
            <person name="Cheng C.H.C."/>
            <person name="Catchen J.M."/>
        </authorList>
    </citation>
    <scope>NUCLEOTIDE SEQUENCE [LARGE SCALE GENOMIC DNA]</scope>
    <source>
        <strain evidence="2">JC2023a</strain>
    </source>
</reference>
<name>A0AAN8BDJ1_9TELE</name>
<comment type="caution">
    <text evidence="2">The sequence shown here is derived from an EMBL/GenBank/DDBJ whole genome shotgun (WGS) entry which is preliminary data.</text>
</comment>
<dbReference type="Proteomes" id="UP001335648">
    <property type="component" value="Unassembled WGS sequence"/>
</dbReference>
<dbReference type="AlphaFoldDB" id="A0AAN8BDJ1"/>
<proteinExistence type="predicted"/>
<sequence>MENRLSAPQTLDSHGRPGVTATAQSGTSKSLLTEEKLTKPAKGTPHPPPPTPMLPLNCVQRISSPVDRMRFVS</sequence>